<dbReference type="OrthoDB" id="411211at2759"/>
<dbReference type="Proteomes" id="UP000006643">
    <property type="component" value="Unassembled WGS sequence"/>
</dbReference>
<gene>
    <name evidence="1" type="ORF">PITG_21484</name>
</gene>
<evidence type="ECO:0008006" key="3">
    <source>
        <dbReference type="Google" id="ProtNLM"/>
    </source>
</evidence>
<dbReference type="EMBL" id="DS028409">
    <property type="protein sequence ID" value="EEY60713.1"/>
    <property type="molecule type" value="Genomic_DNA"/>
</dbReference>
<organism evidence="1 2">
    <name type="scientific">Phytophthora infestans (strain T30-4)</name>
    <name type="common">Potato late blight agent</name>
    <dbReference type="NCBI Taxonomy" id="403677"/>
    <lineage>
        <taxon>Eukaryota</taxon>
        <taxon>Sar</taxon>
        <taxon>Stramenopiles</taxon>
        <taxon>Oomycota</taxon>
        <taxon>Peronosporomycetes</taxon>
        <taxon>Peronosporales</taxon>
        <taxon>Peronosporaceae</taxon>
        <taxon>Phytophthora</taxon>
    </lineage>
</organism>
<protein>
    <recommendedName>
        <fullName evidence="3">Calcineurin-like phosphoesterase domain-containing protein</fullName>
    </recommendedName>
</protein>
<evidence type="ECO:0000313" key="1">
    <source>
        <dbReference type="EMBL" id="EEY60713.1"/>
    </source>
</evidence>
<dbReference type="HOGENOM" id="CLU_1839082_0_0_1"/>
<dbReference type="InParanoid" id="D0P3R0"/>
<reference evidence="2" key="1">
    <citation type="journal article" date="2009" name="Nature">
        <title>Genome sequence and analysis of the Irish potato famine pathogen Phytophthora infestans.</title>
        <authorList>
            <consortium name="The Broad Institute Genome Sequencing Platform"/>
            <person name="Haas B.J."/>
            <person name="Kamoun S."/>
            <person name="Zody M.C."/>
            <person name="Jiang R.H."/>
            <person name="Handsaker R.E."/>
            <person name="Cano L.M."/>
            <person name="Grabherr M."/>
            <person name="Kodira C.D."/>
            <person name="Raffaele S."/>
            <person name="Torto-Alalibo T."/>
            <person name="Bozkurt T.O."/>
            <person name="Ah-Fong A.M."/>
            <person name="Alvarado L."/>
            <person name="Anderson V.L."/>
            <person name="Armstrong M.R."/>
            <person name="Avrova A."/>
            <person name="Baxter L."/>
            <person name="Beynon J."/>
            <person name="Boevink P.C."/>
            <person name="Bollmann S.R."/>
            <person name="Bos J.I."/>
            <person name="Bulone V."/>
            <person name="Cai G."/>
            <person name="Cakir C."/>
            <person name="Carrington J.C."/>
            <person name="Chawner M."/>
            <person name="Conti L."/>
            <person name="Costanzo S."/>
            <person name="Ewan R."/>
            <person name="Fahlgren N."/>
            <person name="Fischbach M.A."/>
            <person name="Fugelstad J."/>
            <person name="Gilroy E.M."/>
            <person name="Gnerre S."/>
            <person name="Green P.J."/>
            <person name="Grenville-Briggs L.J."/>
            <person name="Griffith J."/>
            <person name="Grunwald N.J."/>
            <person name="Horn K."/>
            <person name="Horner N.R."/>
            <person name="Hu C.H."/>
            <person name="Huitema E."/>
            <person name="Jeong D.H."/>
            <person name="Jones A.M."/>
            <person name="Jones J.D."/>
            <person name="Jones R.W."/>
            <person name="Karlsson E.K."/>
            <person name="Kunjeti S.G."/>
            <person name="Lamour K."/>
            <person name="Liu Z."/>
            <person name="Ma L."/>
            <person name="Maclean D."/>
            <person name="Chibucos M.C."/>
            <person name="McDonald H."/>
            <person name="McWalters J."/>
            <person name="Meijer H.J."/>
            <person name="Morgan W."/>
            <person name="Morris P.F."/>
            <person name="Munro C.A."/>
            <person name="O'Neill K."/>
            <person name="Ospina-Giraldo M."/>
            <person name="Pinzon A."/>
            <person name="Pritchard L."/>
            <person name="Ramsahoye B."/>
            <person name="Ren Q."/>
            <person name="Restrepo S."/>
            <person name="Roy S."/>
            <person name="Sadanandom A."/>
            <person name="Savidor A."/>
            <person name="Schornack S."/>
            <person name="Schwartz D.C."/>
            <person name="Schumann U.D."/>
            <person name="Schwessinger B."/>
            <person name="Seyer L."/>
            <person name="Sharpe T."/>
            <person name="Silvar C."/>
            <person name="Song J."/>
            <person name="Studholme D.J."/>
            <person name="Sykes S."/>
            <person name="Thines M."/>
            <person name="van de Vondervoort P.J."/>
            <person name="Phuntumart V."/>
            <person name="Wawra S."/>
            <person name="Weide R."/>
            <person name="Win J."/>
            <person name="Young C."/>
            <person name="Zhou S."/>
            <person name="Fry W."/>
            <person name="Meyers B.C."/>
            <person name="van West P."/>
            <person name="Ristaino J."/>
            <person name="Govers F."/>
            <person name="Birch P.R."/>
            <person name="Whisson S.C."/>
            <person name="Judelson H.S."/>
            <person name="Nusbaum C."/>
        </authorList>
    </citation>
    <scope>NUCLEOTIDE SEQUENCE [LARGE SCALE GENOMIC DNA]</scope>
    <source>
        <strain evidence="2">T30-4</strain>
    </source>
</reference>
<sequence length="140" mass="15402">MTTMHMYDACLAQLTSWADDSSTQLKANIANSTATWKIVNSHSTHYAEAGMQEWFDIINDTGVHLWLNGHTHGENRRLLSASGIPTYAEGYLQYHTADDKWSYAESFNSTSVGGVATKHCWYVPNDGGEGQECTSSSSSS</sequence>
<keyword evidence="2" id="KW-1185">Reference proteome</keyword>
<dbReference type="GeneID" id="9466662"/>
<name>D0P3R0_PHYIT</name>
<dbReference type="KEGG" id="pif:PITG_21484"/>
<dbReference type="RefSeq" id="XP_002895067.1">
    <property type="nucleotide sequence ID" value="XM_002895021.1"/>
</dbReference>
<dbReference type="AlphaFoldDB" id="D0P3R0"/>
<accession>D0P3R0</accession>
<dbReference type="InterPro" id="IPR029052">
    <property type="entry name" value="Metallo-depent_PP-like"/>
</dbReference>
<proteinExistence type="predicted"/>
<dbReference type="Gene3D" id="3.60.21.10">
    <property type="match status" value="1"/>
</dbReference>
<dbReference type="VEuPathDB" id="FungiDB:PITG_21484"/>
<dbReference type="eggNOG" id="KOG2679">
    <property type="taxonomic scope" value="Eukaryota"/>
</dbReference>
<dbReference type="SUPFAM" id="SSF56300">
    <property type="entry name" value="Metallo-dependent phosphatases"/>
    <property type="match status" value="1"/>
</dbReference>
<evidence type="ECO:0000313" key="2">
    <source>
        <dbReference type="Proteomes" id="UP000006643"/>
    </source>
</evidence>